<evidence type="ECO:0000313" key="7">
    <source>
        <dbReference type="EMBL" id="MBB5598734.1"/>
    </source>
</evidence>
<evidence type="ECO:0000256" key="5">
    <source>
        <dbReference type="ARBA" id="ARBA00023136"/>
    </source>
</evidence>
<dbReference type="EMBL" id="JACHBL010000001">
    <property type="protein sequence ID" value="MBB5598734.1"/>
    <property type="molecule type" value="Genomic_DNA"/>
</dbReference>
<sequence>MTILLIVVIVAVCGYSWLNGFHDASNSVAASVRTRALSPRVAVVLVASFTAVGTMLGALLGTRLIVRAPEFPMYEDGLAVLLCAVLAAALWSLWTWWQKMPASSTQAILAGVLGSLTAANLLGHGSTEDLIPYAFYGILLPLILTPIVSALLAIGATVPVSWLMRHRTDNEASASGRIIQSITTALLALAHGLQDGQRNAATIVVALMVVGQPLVRGGSILWVQILVAACMACGVLFGGWRITHTMSTNLARLTPMIGATSHASSALLLYVVAFVLHMPISTTQSVVSAIVGASTVKRRGFVNWKTFNHIVAYWIATPVACSVGAGILFLAISPMLNLIHGRIH</sequence>
<evidence type="ECO:0000256" key="6">
    <source>
        <dbReference type="SAM" id="Phobius"/>
    </source>
</evidence>
<comment type="caution">
    <text evidence="7">The sequence shown here is derived from an EMBL/GenBank/DDBJ whole genome shotgun (WGS) entry which is preliminary data.</text>
</comment>
<dbReference type="GO" id="GO:0016020">
    <property type="term" value="C:membrane"/>
    <property type="evidence" value="ECO:0007669"/>
    <property type="project" value="UniProtKB-SubCell"/>
</dbReference>
<feature type="transmembrane region" description="Helical" evidence="6">
    <location>
        <begin position="221"/>
        <end position="242"/>
    </location>
</feature>
<organism evidence="7 8">
    <name type="scientific">Neomicrococcus lactis</name>
    <dbReference type="NCBI Taxonomy" id="732241"/>
    <lineage>
        <taxon>Bacteria</taxon>
        <taxon>Bacillati</taxon>
        <taxon>Actinomycetota</taxon>
        <taxon>Actinomycetes</taxon>
        <taxon>Micrococcales</taxon>
        <taxon>Micrococcaceae</taxon>
        <taxon>Neomicrococcus</taxon>
    </lineage>
</organism>
<protein>
    <submittedName>
        <fullName evidence="7">PiT family inorganic phosphate transporter</fullName>
    </submittedName>
</protein>
<reference evidence="7 8" key="1">
    <citation type="submission" date="2020-08" db="EMBL/GenBank/DDBJ databases">
        <title>Sequencing the genomes of 1000 actinobacteria strains.</title>
        <authorList>
            <person name="Klenk H.-P."/>
        </authorList>
    </citation>
    <scope>NUCLEOTIDE SEQUENCE [LARGE SCALE GENOMIC DNA]</scope>
    <source>
        <strain evidence="7 8">DSM 23694</strain>
    </source>
</reference>
<comment type="subcellular location">
    <subcellularLocation>
        <location evidence="1">Membrane</location>
        <topology evidence="1">Multi-pass membrane protein</topology>
    </subcellularLocation>
</comment>
<dbReference type="GO" id="GO:0005315">
    <property type="term" value="F:phosphate transmembrane transporter activity"/>
    <property type="evidence" value="ECO:0007669"/>
    <property type="project" value="InterPro"/>
</dbReference>
<evidence type="ECO:0000256" key="4">
    <source>
        <dbReference type="ARBA" id="ARBA00022989"/>
    </source>
</evidence>
<feature type="transmembrane region" description="Helical" evidence="6">
    <location>
        <begin position="41"/>
        <end position="66"/>
    </location>
</feature>
<evidence type="ECO:0000256" key="3">
    <source>
        <dbReference type="ARBA" id="ARBA00022692"/>
    </source>
</evidence>
<keyword evidence="3 6" id="KW-0812">Transmembrane</keyword>
<dbReference type="PANTHER" id="PTHR11101">
    <property type="entry name" value="PHOSPHATE TRANSPORTER"/>
    <property type="match status" value="1"/>
</dbReference>
<keyword evidence="8" id="KW-1185">Reference proteome</keyword>
<keyword evidence="2" id="KW-0813">Transport</keyword>
<evidence type="ECO:0000313" key="8">
    <source>
        <dbReference type="Proteomes" id="UP000523863"/>
    </source>
</evidence>
<dbReference type="InterPro" id="IPR001204">
    <property type="entry name" value="Phos_transporter"/>
</dbReference>
<dbReference type="Proteomes" id="UP000523863">
    <property type="component" value="Unassembled WGS sequence"/>
</dbReference>
<feature type="transmembrane region" description="Helical" evidence="6">
    <location>
        <begin position="78"/>
        <end position="97"/>
    </location>
</feature>
<dbReference type="Pfam" id="PF01384">
    <property type="entry name" value="PHO4"/>
    <property type="match status" value="1"/>
</dbReference>
<feature type="transmembrane region" description="Helical" evidence="6">
    <location>
        <begin position="134"/>
        <end position="154"/>
    </location>
</feature>
<evidence type="ECO:0000256" key="1">
    <source>
        <dbReference type="ARBA" id="ARBA00004141"/>
    </source>
</evidence>
<feature type="transmembrane region" description="Helical" evidence="6">
    <location>
        <begin position="311"/>
        <end position="332"/>
    </location>
</feature>
<feature type="transmembrane region" description="Helical" evidence="6">
    <location>
        <begin position="263"/>
        <end position="291"/>
    </location>
</feature>
<dbReference type="AlphaFoldDB" id="A0A7W8YBZ5"/>
<gene>
    <name evidence="7" type="ORF">BKA12_001814</name>
</gene>
<dbReference type="PANTHER" id="PTHR11101:SF80">
    <property type="entry name" value="PHOSPHATE TRANSPORTER"/>
    <property type="match status" value="1"/>
</dbReference>
<dbReference type="RefSeq" id="WP_183642872.1">
    <property type="nucleotide sequence ID" value="NZ_JACHBL010000001.1"/>
</dbReference>
<dbReference type="GO" id="GO:0035435">
    <property type="term" value="P:phosphate ion transmembrane transport"/>
    <property type="evidence" value="ECO:0007669"/>
    <property type="project" value="TreeGrafter"/>
</dbReference>
<name>A0A7W8YBZ5_9MICC</name>
<feature type="transmembrane region" description="Helical" evidence="6">
    <location>
        <begin position="103"/>
        <end position="122"/>
    </location>
</feature>
<keyword evidence="5 6" id="KW-0472">Membrane</keyword>
<proteinExistence type="predicted"/>
<evidence type="ECO:0000256" key="2">
    <source>
        <dbReference type="ARBA" id="ARBA00022448"/>
    </source>
</evidence>
<accession>A0A7W8YBZ5</accession>
<keyword evidence="4 6" id="KW-1133">Transmembrane helix</keyword>